<evidence type="ECO:0000256" key="1">
    <source>
        <dbReference type="SAM" id="SignalP"/>
    </source>
</evidence>
<sequence>MSARVKLRRTVATGVAALFAAFAIFMISAPAASAEPSSNQVTPEEVEWT</sequence>
<gene>
    <name evidence="2" type="ORF">FB566_2606</name>
</gene>
<keyword evidence="1" id="KW-0732">Signal</keyword>
<name>A0A543AWW5_9ACTN</name>
<keyword evidence="3" id="KW-1185">Reference proteome</keyword>
<comment type="caution">
    <text evidence="2">The sequence shown here is derived from an EMBL/GenBank/DDBJ whole genome shotgun (WGS) entry which is preliminary data.</text>
</comment>
<dbReference type="RefSeq" id="WP_170183279.1">
    <property type="nucleotide sequence ID" value="NZ_JBHTGS010000001.1"/>
</dbReference>
<proteinExistence type="predicted"/>
<protein>
    <submittedName>
        <fullName evidence="2">Uncharacterized protein</fullName>
    </submittedName>
</protein>
<reference evidence="2 3" key="1">
    <citation type="submission" date="2019-06" db="EMBL/GenBank/DDBJ databases">
        <title>Sequencing the genomes of 1000 actinobacteria strains.</title>
        <authorList>
            <person name="Klenk H.-P."/>
        </authorList>
    </citation>
    <scope>NUCLEOTIDE SEQUENCE [LARGE SCALE GENOMIC DNA]</scope>
    <source>
        <strain evidence="2 3">DSM 45928</strain>
    </source>
</reference>
<feature type="signal peptide" evidence="1">
    <location>
        <begin position="1"/>
        <end position="34"/>
    </location>
</feature>
<feature type="chain" id="PRO_5038533188" evidence="1">
    <location>
        <begin position="35"/>
        <end position="49"/>
    </location>
</feature>
<dbReference type="InParanoid" id="A0A543AWW5"/>
<dbReference type="AlphaFoldDB" id="A0A543AWW5"/>
<evidence type="ECO:0000313" key="2">
    <source>
        <dbReference type="EMBL" id="TQL77062.1"/>
    </source>
</evidence>
<dbReference type="Proteomes" id="UP000317043">
    <property type="component" value="Unassembled WGS sequence"/>
</dbReference>
<evidence type="ECO:0000313" key="3">
    <source>
        <dbReference type="Proteomes" id="UP000317043"/>
    </source>
</evidence>
<accession>A0A543AWW5</accession>
<organism evidence="2 3">
    <name type="scientific">Stackebrandtia endophytica</name>
    <dbReference type="NCBI Taxonomy" id="1496996"/>
    <lineage>
        <taxon>Bacteria</taxon>
        <taxon>Bacillati</taxon>
        <taxon>Actinomycetota</taxon>
        <taxon>Actinomycetes</taxon>
        <taxon>Glycomycetales</taxon>
        <taxon>Glycomycetaceae</taxon>
        <taxon>Stackebrandtia</taxon>
    </lineage>
</organism>
<dbReference type="EMBL" id="VFOW01000001">
    <property type="protein sequence ID" value="TQL77062.1"/>
    <property type="molecule type" value="Genomic_DNA"/>
</dbReference>